<feature type="domain" description="Carrier" evidence="5">
    <location>
        <begin position="1012"/>
        <end position="1087"/>
    </location>
</feature>
<reference evidence="6 7" key="1">
    <citation type="submission" date="2020-08" db="EMBL/GenBank/DDBJ databases">
        <title>Genomic Encyclopedia of Type Strains, Phase IV (KMG-IV): sequencing the most valuable type-strain genomes for metagenomic binning, comparative biology and taxonomic classification.</title>
        <authorList>
            <person name="Goeker M."/>
        </authorList>
    </citation>
    <scope>NUCLEOTIDE SEQUENCE [LARGE SCALE GENOMIC DNA]</scope>
    <source>
        <strain evidence="6 7">DSM 29007</strain>
    </source>
</reference>
<comment type="cofactor">
    <cofactor evidence="1">
        <name>pantetheine 4'-phosphate</name>
        <dbReference type="ChEBI" id="CHEBI:47942"/>
    </cofactor>
</comment>
<protein>
    <submittedName>
        <fullName evidence="6">Amino acid adenylation domain-containing protein</fullName>
    </submittedName>
</protein>
<evidence type="ECO:0000256" key="1">
    <source>
        <dbReference type="ARBA" id="ARBA00001957"/>
    </source>
</evidence>
<dbReference type="InterPro" id="IPR009081">
    <property type="entry name" value="PP-bd_ACP"/>
</dbReference>
<evidence type="ECO:0000256" key="3">
    <source>
        <dbReference type="ARBA" id="ARBA00022450"/>
    </source>
</evidence>
<keyword evidence="3" id="KW-0596">Phosphopantetheine</keyword>
<dbReference type="GO" id="GO:0005829">
    <property type="term" value="C:cytosol"/>
    <property type="evidence" value="ECO:0007669"/>
    <property type="project" value="TreeGrafter"/>
</dbReference>
<dbReference type="PANTHER" id="PTHR45527:SF1">
    <property type="entry name" value="FATTY ACID SYNTHASE"/>
    <property type="match status" value="1"/>
</dbReference>
<dbReference type="EMBL" id="JACHIA010000004">
    <property type="protein sequence ID" value="MBB6070452.1"/>
    <property type="molecule type" value="Genomic_DNA"/>
</dbReference>
<keyword evidence="7" id="KW-1185">Reference proteome</keyword>
<sequence length="2149" mass="233572">MKSDVTELTLAERRKLLQMARARDLVRGESELPPIEPVSRDARVPLSFAQQGLWFVEQLGDLGSTYHIPLRLRLRGDLDRAALARALEGIVARHEALRTTFVETNGVPEQRIGAADAAFHLADEDLGGRADADAELGRLMAREVRAPFDLQRGPLIRGRLVRMAADDHVLLVTVHHIVSDAWSMGVFTRELVAGYTAAREGRAPELAALPIQYADYAAWQRRRVEGEGIARQSEFWKRTLAGAPGLLELPTDRPRPAQAEHAGERLWVSLNETLTAGLKALSLRHGTTLFMTVMAGWATVLGRLSGQDDVVIGTPTAGRERRETEGLIGFFVNTLAVRLDLSGQPTVAELLARVRARALEAQHHQDIPFEQMVELVQPTRSLAHHPLFQVSFAWQSTPGAGGVVSLPGLEVEGVAMGTSDIQAKFDLSLALRETGDVILGDLTYAKSLFDRATVERWSGYLRRVLEQMVADDGRPVERLAMLSPDERARMVEEWNRTDAAIPASCVHTLFEAQARRAPDAPAVIFDGGSLTYGELNARANRLAHHLRGLGVVPGTRVALAMGRSPQLVEAELAVMKCGGVYVPLDPEHPADRLRGMLDDSAPAALLTTEEMAERFGGLDLPVLAVDAEAPAWASLPDTDPGVEGLTPDHLAYVMYTSGSTGRPKGVMVPHRGILRLVIDNGYAEFGPDDRVAFAANPAFDATTMEVWAPLVNGGSTVVIGADTLLDAAAFARALREHGVTALFLTTAVFNRYAESIPDALAGLRHLLTGGEAADPSAFARVLAEGGPVSVIHCYGPTETTTYAITHPVREVAAGARTLPLGRPISNTRVYLLDAAGEPVPVGAAGELYIGGAGVARGYLDRPGLTAERFVPDPFGGELGARLYRTGDLARWLADGTIEFLGRTDHQVKVRGFRIELGEIEARLLEHPAVREAVVIVREDAPGDRRLVAYAAGDESPGAEELRAHAGQALPAYMVPAAFVWMDALPLTPNGKVDRRALPAPEGDAFAARAYEAPAGAAEQAVAEIWAEVLGVERVGRRDDFFGLGGHSLLAVQVISRIRQALGVETALGELFTRPVLADFARELQGAARAQLPPIQPVRGDGPVPLSFAQQRLWFLEQLGDLGSAYHIHRPLRLRGELDREALVRTLDGLMARHDALRTTFVRVDGAPAQRIAPARGSRFPLVEHDLRGEADPEAALAPLMAAEANARFDLEHGPLIRGRLVRVAEDDHVLLLTMHHIVSDGWSMGVLFSEMAAGYAAHRAGREPALADLPVQYPDYAAWQRRWVEGDVLREQAEYWTGALAGAPGLLELPADRPRPAEMDHRGAQLGVELDEELTAGVRALSRRHGATPFMTVLAAWATVLSRLSGQSDVVVGTPTAGRGRRELEGLIGFFVNTLALRLDLAGGPTVAELLAQTRTRVLAAQHHQDIPFEQVVERVDPARSMSHTPLFQVLLTWQNTPGGDGLELPGLRVGGVQSTVRATSKFDLSLSLRDTEARIAGGITYATALFDEATVERHVSYLLRVLREMVADENQRVDRLALMPESERVRVVEEWNRTDVPYPAELCIHQLFERQVDRTPDAVAVVHEGKSLTYAELDAAANRLAHHLRALGVGPEDRVALCMERSLDLLPVFFGIMKAGAAYVPLEPTHPADRLGYMLRDSGARLLLSQSWLADGLPEDRPQTLWMDRMADVLASEPAGRPESGVRAENLAYVYYTSGSTGRPKGVLMHHYGPTNYFDWGTGAYRAAAGRGAPVFSSMAVDLTLANFIPLFAGERVTLLPEGPGVEALAEAIRREPGFAMIKITPTHLALLNQSLAPQDAARAAGTLVIGADNLMAEPTLFWREHAPGVRLLNEYGPTETVVGCSLYEIPADRPAAGRIPIGKPIQNLTHYVLDARMAPVPAGVSGELYIGGVGVARGYLGRPGLTAEKFVPDPFAAQPGARFYRTGDRARWLPDGDLEFLGRIDFQVKVRGYRIELGEIEEGLKDHPAVRHAAVLVREDTPGDTRLVAYWVGDGPADVESLRAHLGERLPAYMVPAAYVRLDQLPLGRTGKLDRKALPAPEADAYSTRDYEPPVGEMEESLAEIWAEVLGIARVGRRDNFFELGGHSLLAITLLERMRQRGLHAEVRTLFLSPVFADFAASTDQVVELRI</sequence>
<feature type="domain" description="Carrier" evidence="5">
    <location>
        <begin position="2071"/>
        <end position="2145"/>
    </location>
</feature>
<evidence type="ECO:0000259" key="5">
    <source>
        <dbReference type="PROSITE" id="PS50075"/>
    </source>
</evidence>
<dbReference type="InterPro" id="IPR036736">
    <property type="entry name" value="ACP-like_sf"/>
</dbReference>
<dbReference type="FunFam" id="2.30.38.10:FF:000001">
    <property type="entry name" value="Non-ribosomal peptide synthetase PvdI"/>
    <property type="match status" value="2"/>
</dbReference>
<dbReference type="GO" id="GO:0003824">
    <property type="term" value="F:catalytic activity"/>
    <property type="evidence" value="ECO:0007669"/>
    <property type="project" value="InterPro"/>
</dbReference>
<dbReference type="Pfam" id="PF00668">
    <property type="entry name" value="Condensation"/>
    <property type="match status" value="2"/>
</dbReference>
<evidence type="ECO:0000256" key="2">
    <source>
        <dbReference type="ARBA" id="ARBA00006432"/>
    </source>
</evidence>
<dbReference type="NCBIfam" id="TIGR01733">
    <property type="entry name" value="AA-adenyl-dom"/>
    <property type="match status" value="2"/>
</dbReference>
<dbReference type="CDD" id="cd19531">
    <property type="entry name" value="LCL_NRPS-like"/>
    <property type="match status" value="2"/>
</dbReference>
<dbReference type="InterPro" id="IPR001242">
    <property type="entry name" value="Condensation_dom"/>
</dbReference>
<dbReference type="CDD" id="cd05930">
    <property type="entry name" value="A_NRPS"/>
    <property type="match status" value="1"/>
</dbReference>
<dbReference type="Gene3D" id="1.10.1200.10">
    <property type="entry name" value="ACP-like"/>
    <property type="match status" value="2"/>
</dbReference>
<proteinExistence type="inferred from homology"/>
<dbReference type="InterPro" id="IPR020845">
    <property type="entry name" value="AMP-binding_CS"/>
</dbReference>
<dbReference type="SUPFAM" id="SSF47336">
    <property type="entry name" value="ACP-like"/>
    <property type="match status" value="2"/>
</dbReference>
<organism evidence="6 7">
    <name type="scientific">Longimicrobium terrae</name>
    <dbReference type="NCBI Taxonomy" id="1639882"/>
    <lineage>
        <taxon>Bacteria</taxon>
        <taxon>Pseudomonadati</taxon>
        <taxon>Gemmatimonadota</taxon>
        <taxon>Longimicrobiia</taxon>
        <taxon>Longimicrobiales</taxon>
        <taxon>Longimicrobiaceae</taxon>
        <taxon>Longimicrobium</taxon>
    </lineage>
</organism>
<dbReference type="CDD" id="cd12117">
    <property type="entry name" value="A_NRPS_Srf_like"/>
    <property type="match status" value="1"/>
</dbReference>
<dbReference type="GO" id="GO:0044550">
    <property type="term" value="P:secondary metabolite biosynthetic process"/>
    <property type="evidence" value="ECO:0007669"/>
    <property type="project" value="UniProtKB-ARBA"/>
</dbReference>
<dbReference type="SMART" id="SM00823">
    <property type="entry name" value="PKS_PP"/>
    <property type="match status" value="1"/>
</dbReference>
<dbReference type="InterPro" id="IPR000873">
    <property type="entry name" value="AMP-dep_synth/lig_dom"/>
</dbReference>
<evidence type="ECO:0000256" key="4">
    <source>
        <dbReference type="ARBA" id="ARBA00022553"/>
    </source>
</evidence>
<dbReference type="InterPro" id="IPR045851">
    <property type="entry name" value="AMP-bd_C_sf"/>
</dbReference>
<dbReference type="InterPro" id="IPR010071">
    <property type="entry name" value="AA_adenyl_dom"/>
</dbReference>
<dbReference type="Gene3D" id="3.40.50.980">
    <property type="match status" value="4"/>
</dbReference>
<dbReference type="InterPro" id="IPR023213">
    <property type="entry name" value="CAT-like_dom_sf"/>
</dbReference>
<dbReference type="PROSITE" id="PS00012">
    <property type="entry name" value="PHOSPHOPANTETHEINE"/>
    <property type="match status" value="2"/>
</dbReference>
<dbReference type="InterPro" id="IPR020806">
    <property type="entry name" value="PKS_PP-bd"/>
</dbReference>
<dbReference type="FunFam" id="3.40.50.12780:FF:000012">
    <property type="entry name" value="Non-ribosomal peptide synthetase"/>
    <property type="match status" value="1"/>
</dbReference>
<keyword evidence="4" id="KW-0597">Phosphoprotein</keyword>
<dbReference type="FunFam" id="3.30.559.10:FF:000012">
    <property type="entry name" value="Non-ribosomal peptide synthetase"/>
    <property type="match status" value="2"/>
</dbReference>
<dbReference type="SUPFAM" id="SSF56801">
    <property type="entry name" value="Acetyl-CoA synthetase-like"/>
    <property type="match status" value="2"/>
</dbReference>
<dbReference type="Gene3D" id="3.30.559.10">
    <property type="entry name" value="Chloramphenicol acetyltransferase-like domain"/>
    <property type="match status" value="2"/>
</dbReference>
<dbReference type="InterPro" id="IPR025110">
    <property type="entry name" value="AMP-bd_C"/>
</dbReference>
<dbReference type="Pfam" id="PF13193">
    <property type="entry name" value="AMP-binding_C"/>
    <property type="match status" value="2"/>
</dbReference>
<dbReference type="GO" id="GO:0072330">
    <property type="term" value="P:monocarboxylic acid biosynthetic process"/>
    <property type="evidence" value="ECO:0007669"/>
    <property type="project" value="UniProtKB-ARBA"/>
</dbReference>
<dbReference type="FunFam" id="3.30.300.30:FF:000010">
    <property type="entry name" value="Enterobactin synthetase component F"/>
    <property type="match status" value="2"/>
</dbReference>
<evidence type="ECO:0000313" key="7">
    <source>
        <dbReference type="Proteomes" id="UP000582837"/>
    </source>
</evidence>
<dbReference type="FunFam" id="3.40.50.980:FF:000001">
    <property type="entry name" value="Non-ribosomal peptide synthetase"/>
    <property type="match status" value="2"/>
</dbReference>
<dbReference type="Pfam" id="PF00501">
    <property type="entry name" value="AMP-binding"/>
    <property type="match status" value="2"/>
</dbReference>
<dbReference type="Gene3D" id="3.30.300.30">
    <property type="match status" value="2"/>
</dbReference>
<dbReference type="Proteomes" id="UP000582837">
    <property type="component" value="Unassembled WGS sequence"/>
</dbReference>
<dbReference type="Gene3D" id="3.30.559.30">
    <property type="entry name" value="Nonribosomal peptide synthetase, condensation domain"/>
    <property type="match status" value="2"/>
</dbReference>
<dbReference type="PROSITE" id="PS50075">
    <property type="entry name" value="CARRIER"/>
    <property type="match status" value="2"/>
</dbReference>
<gene>
    <name evidence="6" type="ORF">HNQ61_002071</name>
</gene>
<dbReference type="GO" id="GO:0031177">
    <property type="term" value="F:phosphopantetheine binding"/>
    <property type="evidence" value="ECO:0007669"/>
    <property type="project" value="InterPro"/>
</dbReference>
<evidence type="ECO:0000313" key="6">
    <source>
        <dbReference type="EMBL" id="MBB6070452.1"/>
    </source>
</evidence>
<dbReference type="PROSITE" id="PS00455">
    <property type="entry name" value="AMP_BINDING"/>
    <property type="match status" value="2"/>
</dbReference>
<dbReference type="InterPro" id="IPR006162">
    <property type="entry name" value="Ppantetheine_attach_site"/>
</dbReference>
<comment type="similarity">
    <text evidence="2">Belongs to the ATP-dependent AMP-binding enzyme family.</text>
</comment>
<dbReference type="FunFam" id="1.10.1200.10:FF:000005">
    <property type="entry name" value="Nonribosomal peptide synthetase 1"/>
    <property type="match status" value="1"/>
</dbReference>
<dbReference type="Pfam" id="PF00550">
    <property type="entry name" value="PP-binding"/>
    <property type="match status" value="2"/>
</dbReference>
<accession>A0A841GXH7</accession>
<dbReference type="Gene3D" id="2.30.38.10">
    <property type="entry name" value="Luciferase, Domain 3"/>
    <property type="match status" value="2"/>
</dbReference>
<dbReference type="FunFam" id="1.10.1200.10:FF:000016">
    <property type="entry name" value="Non-ribosomal peptide synthase"/>
    <property type="match status" value="1"/>
</dbReference>
<comment type="caution">
    <text evidence="6">The sequence shown here is derived from an EMBL/GenBank/DDBJ whole genome shotgun (WGS) entry which is preliminary data.</text>
</comment>
<dbReference type="GO" id="GO:0043041">
    <property type="term" value="P:amino acid activation for nonribosomal peptide biosynthetic process"/>
    <property type="evidence" value="ECO:0007669"/>
    <property type="project" value="TreeGrafter"/>
</dbReference>
<dbReference type="PANTHER" id="PTHR45527">
    <property type="entry name" value="NONRIBOSOMAL PEPTIDE SYNTHETASE"/>
    <property type="match status" value="1"/>
</dbReference>
<dbReference type="RefSeq" id="WP_170040261.1">
    <property type="nucleotide sequence ID" value="NZ_JABDTL010000002.1"/>
</dbReference>
<dbReference type="SUPFAM" id="SSF52777">
    <property type="entry name" value="CoA-dependent acyltransferases"/>
    <property type="match status" value="4"/>
</dbReference>
<name>A0A841GXH7_9BACT</name>